<accession>A0A1G4MB09</accession>
<dbReference type="SUPFAM" id="SSF54928">
    <property type="entry name" value="RNA-binding domain, RBD"/>
    <property type="match status" value="2"/>
</dbReference>
<dbReference type="CDD" id="cd12453">
    <property type="entry name" value="RRM1_RIM4_like"/>
    <property type="match status" value="1"/>
</dbReference>
<feature type="domain" description="RRM" evidence="4">
    <location>
        <begin position="110"/>
        <end position="189"/>
    </location>
</feature>
<dbReference type="Proteomes" id="UP000190831">
    <property type="component" value="Chromosome D"/>
</dbReference>
<dbReference type="STRING" id="4955.A0A1G4MB09"/>
<dbReference type="InterPro" id="IPR034352">
    <property type="entry name" value="Rim4_RRM1"/>
</dbReference>
<gene>
    <name evidence="5" type="ORF">LAFE_0D04786G</name>
</gene>
<evidence type="ECO:0000256" key="3">
    <source>
        <dbReference type="SAM" id="MobiDB-lite"/>
    </source>
</evidence>
<dbReference type="Gene3D" id="3.30.70.330">
    <property type="match status" value="2"/>
</dbReference>
<keyword evidence="6" id="KW-1185">Reference proteome</keyword>
<name>A0A1G4MB09_LACFM</name>
<dbReference type="InterPro" id="IPR000504">
    <property type="entry name" value="RRM_dom"/>
</dbReference>
<protein>
    <submittedName>
        <fullName evidence="5">LAFE_0D04786g1_1</fullName>
    </submittedName>
</protein>
<feature type="compositionally biased region" description="Polar residues" evidence="3">
    <location>
        <begin position="1"/>
        <end position="13"/>
    </location>
</feature>
<evidence type="ECO:0000313" key="5">
    <source>
        <dbReference type="EMBL" id="SCW01087.1"/>
    </source>
</evidence>
<dbReference type="SMART" id="SM00360">
    <property type="entry name" value="RRM"/>
    <property type="match status" value="2"/>
</dbReference>
<feature type="region of interest" description="Disordered" evidence="3">
    <location>
        <begin position="295"/>
        <end position="325"/>
    </location>
</feature>
<reference evidence="5 6" key="1">
    <citation type="submission" date="2016-03" db="EMBL/GenBank/DDBJ databases">
        <authorList>
            <person name="Devillers H."/>
        </authorList>
    </citation>
    <scope>NUCLEOTIDE SEQUENCE [LARGE SCALE GENOMIC DNA]</scope>
    <source>
        <strain evidence="5">CBS 6772</strain>
    </source>
</reference>
<organism evidence="5 6">
    <name type="scientific">Lachancea fermentati</name>
    <name type="common">Zygosaccharomyces fermentati</name>
    <dbReference type="NCBI Taxonomy" id="4955"/>
    <lineage>
        <taxon>Eukaryota</taxon>
        <taxon>Fungi</taxon>
        <taxon>Dikarya</taxon>
        <taxon>Ascomycota</taxon>
        <taxon>Saccharomycotina</taxon>
        <taxon>Saccharomycetes</taxon>
        <taxon>Saccharomycetales</taxon>
        <taxon>Saccharomycetaceae</taxon>
        <taxon>Lachancea</taxon>
    </lineage>
</organism>
<dbReference type="OMA" id="LNKTMHV"/>
<dbReference type="PROSITE" id="PS50102">
    <property type="entry name" value="RRM"/>
    <property type="match status" value="2"/>
</dbReference>
<feature type="compositionally biased region" description="Polar residues" evidence="3">
    <location>
        <begin position="295"/>
        <end position="305"/>
    </location>
</feature>
<feature type="region of interest" description="Disordered" evidence="3">
    <location>
        <begin position="496"/>
        <end position="555"/>
    </location>
</feature>
<dbReference type="EMBL" id="LT598492">
    <property type="protein sequence ID" value="SCW01087.1"/>
    <property type="molecule type" value="Genomic_DNA"/>
</dbReference>
<dbReference type="AlphaFoldDB" id="A0A1G4MB09"/>
<feature type="domain" description="RRM" evidence="4">
    <location>
        <begin position="335"/>
        <end position="409"/>
    </location>
</feature>
<evidence type="ECO:0000256" key="2">
    <source>
        <dbReference type="PROSITE-ProRule" id="PRU00176"/>
    </source>
</evidence>
<proteinExistence type="predicted"/>
<dbReference type="OrthoDB" id="410044at2759"/>
<sequence length="656" mass="72710">MSTESVLQPSQSAHEVGKEDALSPAFNDSISQFLPTEVSCSESENEEEAEEGEFLEDVDEKCLCSAGESESNVHSAKCSHEGSTVPAAPENLHPAVAATPQTKFRGRPSSCVFVASLAASLTDDDLCISVTESFKKYGELTMVKVLRDPANRPYAFVQYTKDQDAKRAMKEAQGSTLNGRTIRCEPARVNRTLFICTKSRSSTNPVQAATVIQLAEKFGEVEQLVACRDQFSKRNYFSASTKGNAWFIQFAYRDDAIRAFATLKSDFNWIVEWAQNIEAPAHMNLMNKKSENLPTDANTILSDGSNQKDEALRDSAYQSHDDRRNSEVDINIDKKSIFVGQLDQSATEENLRARFSRHGHVSEINLIVKPNNVFAFIKFTTEEAAAAALEMENHAIFLNKTMHVQYREVGGNFKKHKRGAGNHSAYYQNNPYQPPRLNLAPPPINVGQRRSSTGSFSNHYSNYSMHDLQPFAPPQTPVPSSVVYGNGKRYKHLMKRKSSETGKLGNDDPDAGGQSFATDAASEMSESIDADDSSAASTVQNNSSAGGTSCKTKGHEYKKRGSFPSFDPYYFHPYYYPMEFPMGGMPPPPPGSATNQPYFMYYPIPPRNGMDYTEMPGMVFPPTGAMGPPLIPMSQQQFVPLKSKRDSDHEKTVLEY</sequence>
<dbReference type="PANTHER" id="PTHR48027">
    <property type="entry name" value="HETEROGENEOUS NUCLEAR RIBONUCLEOPROTEIN 87F-RELATED"/>
    <property type="match status" value="1"/>
</dbReference>
<evidence type="ECO:0000256" key="1">
    <source>
        <dbReference type="ARBA" id="ARBA00022884"/>
    </source>
</evidence>
<feature type="region of interest" description="Disordered" evidence="3">
    <location>
        <begin position="1"/>
        <end position="28"/>
    </location>
</feature>
<dbReference type="InterPro" id="IPR012677">
    <property type="entry name" value="Nucleotide-bd_a/b_plait_sf"/>
</dbReference>
<dbReference type="InterPro" id="IPR035979">
    <property type="entry name" value="RBD_domain_sf"/>
</dbReference>
<dbReference type="InterPro" id="IPR052462">
    <property type="entry name" value="SLIRP/GR-RBP-like"/>
</dbReference>
<evidence type="ECO:0000313" key="6">
    <source>
        <dbReference type="Proteomes" id="UP000190831"/>
    </source>
</evidence>
<feature type="compositionally biased region" description="Basic and acidic residues" evidence="3">
    <location>
        <begin position="306"/>
        <end position="325"/>
    </location>
</feature>
<dbReference type="Pfam" id="PF00076">
    <property type="entry name" value="RRM_1"/>
    <property type="match status" value="2"/>
</dbReference>
<feature type="compositionally biased region" description="Polar residues" evidence="3">
    <location>
        <begin position="538"/>
        <end position="551"/>
    </location>
</feature>
<keyword evidence="1 2" id="KW-0694">RNA-binding</keyword>
<evidence type="ECO:0000259" key="4">
    <source>
        <dbReference type="PROSITE" id="PS50102"/>
    </source>
</evidence>
<dbReference type="GO" id="GO:0003723">
    <property type="term" value="F:RNA binding"/>
    <property type="evidence" value="ECO:0007669"/>
    <property type="project" value="UniProtKB-UniRule"/>
</dbReference>